<keyword evidence="2" id="KW-1133">Transmembrane helix</keyword>
<proteinExistence type="predicted"/>
<accession>A0ABQ7QMS6</accession>
<reference evidence="3 4" key="1">
    <citation type="submission" date="2021-06" db="EMBL/GenBank/DDBJ databases">
        <title>A haploid diamondback moth (Plutella xylostella L.) genome assembly resolves 31 chromosomes and identifies a diamide resistance mutation.</title>
        <authorList>
            <person name="Ward C.M."/>
            <person name="Perry K.D."/>
            <person name="Baker G."/>
            <person name="Powis K."/>
            <person name="Heckel D.G."/>
            <person name="Baxter S.W."/>
        </authorList>
    </citation>
    <scope>NUCLEOTIDE SEQUENCE [LARGE SCALE GENOMIC DNA]</scope>
    <source>
        <strain evidence="3 4">LV</strain>
        <tissue evidence="3">Single pupa</tissue>
    </source>
</reference>
<dbReference type="PANTHER" id="PTHR35270:SF2">
    <property type="entry name" value="FUSELESS, ISOFORM A"/>
    <property type="match status" value="1"/>
</dbReference>
<feature type="compositionally biased region" description="Polar residues" evidence="1">
    <location>
        <begin position="1"/>
        <end position="17"/>
    </location>
</feature>
<dbReference type="InterPro" id="IPR032751">
    <property type="entry name" value="Fuseless"/>
</dbReference>
<evidence type="ECO:0000256" key="1">
    <source>
        <dbReference type="SAM" id="MobiDB-lite"/>
    </source>
</evidence>
<dbReference type="EMBL" id="JAHIBW010000012">
    <property type="protein sequence ID" value="KAG7306225.1"/>
    <property type="molecule type" value="Genomic_DNA"/>
</dbReference>
<protein>
    <submittedName>
        <fullName evidence="3">Uncharacterized protein</fullName>
    </submittedName>
</protein>
<name>A0ABQ7QMS6_PLUXY</name>
<gene>
    <name evidence="3" type="ORF">JYU34_008828</name>
</gene>
<keyword evidence="4" id="KW-1185">Reference proteome</keyword>
<feature type="transmembrane region" description="Helical" evidence="2">
    <location>
        <begin position="209"/>
        <end position="228"/>
    </location>
</feature>
<feature type="transmembrane region" description="Helical" evidence="2">
    <location>
        <begin position="56"/>
        <end position="75"/>
    </location>
</feature>
<keyword evidence="2" id="KW-0472">Membrane</keyword>
<organism evidence="3 4">
    <name type="scientific">Plutella xylostella</name>
    <name type="common">Diamondback moth</name>
    <name type="synonym">Plutella maculipennis</name>
    <dbReference type="NCBI Taxonomy" id="51655"/>
    <lineage>
        <taxon>Eukaryota</taxon>
        <taxon>Metazoa</taxon>
        <taxon>Ecdysozoa</taxon>
        <taxon>Arthropoda</taxon>
        <taxon>Hexapoda</taxon>
        <taxon>Insecta</taxon>
        <taxon>Pterygota</taxon>
        <taxon>Neoptera</taxon>
        <taxon>Endopterygota</taxon>
        <taxon>Lepidoptera</taxon>
        <taxon>Glossata</taxon>
        <taxon>Ditrysia</taxon>
        <taxon>Yponomeutoidea</taxon>
        <taxon>Plutellidae</taxon>
        <taxon>Plutella</taxon>
    </lineage>
</organism>
<keyword evidence="2" id="KW-0812">Transmembrane</keyword>
<feature type="region of interest" description="Disordered" evidence="1">
    <location>
        <begin position="1"/>
        <end position="41"/>
    </location>
</feature>
<sequence length="257" mass="28683">MSSKVTESLLSEVTTNTKENEKVGENEDRDQQSDSDTSDHENDCGWTEILYGAGDAVFGSVVVAPCVVGVWRGAWGLMDRSPRAFPFAQSFLVGIVIHVCFALGRPYLLARSVGAWRRSGGAGRWLRERLLSRVYHYVFTLGCILHWRGGWGLFDMLVETALPDATDVHRVYHYVFTLGCILHWRGGWGLFDMLVETALPDATDVHRPVLIAFLVTILLLAAAALRAARNVLAAPYFVVTDGKEATYSFTTRWRKEV</sequence>
<evidence type="ECO:0000313" key="4">
    <source>
        <dbReference type="Proteomes" id="UP000823941"/>
    </source>
</evidence>
<evidence type="ECO:0000256" key="2">
    <source>
        <dbReference type="SAM" id="Phobius"/>
    </source>
</evidence>
<evidence type="ECO:0000313" key="3">
    <source>
        <dbReference type="EMBL" id="KAG7306225.1"/>
    </source>
</evidence>
<comment type="caution">
    <text evidence="3">The sequence shown here is derived from an EMBL/GenBank/DDBJ whole genome shotgun (WGS) entry which is preliminary data.</text>
</comment>
<feature type="transmembrane region" description="Helical" evidence="2">
    <location>
        <begin position="87"/>
        <end position="109"/>
    </location>
</feature>
<dbReference type="PANTHER" id="PTHR35270">
    <property type="entry name" value="FUSELESS, ISOFORM A"/>
    <property type="match status" value="1"/>
</dbReference>
<feature type="compositionally biased region" description="Basic and acidic residues" evidence="1">
    <location>
        <begin position="18"/>
        <end position="41"/>
    </location>
</feature>
<dbReference type="Proteomes" id="UP000823941">
    <property type="component" value="Chromosome 12"/>
</dbReference>
<dbReference type="Pfam" id="PF15993">
    <property type="entry name" value="Fuseless"/>
    <property type="match status" value="2"/>
</dbReference>
<feature type="transmembrane region" description="Helical" evidence="2">
    <location>
        <begin position="130"/>
        <end position="147"/>
    </location>
</feature>